<proteinExistence type="predicted"/>
<dbReference type="EMBL" id="BTGU01001150">
    <property type="protein sequence ID" value="GMN70453.1"/>
    <property type="molecule type" value="Genomic_DNA"/>
</dbReference>
<evidence type="ECO:0000313" key="3">
    <source>
        <dbReference type="EMBL" id="GMN70469.1"/>
    </source>
</evidence>
<reference evidence="2" key="1">
    <citation type="submission" date="2023-07" db="EMBL/GenBank/DDBJ databases">
        <title>draft genome sequence of fig (Ficus carica).</title>
        <authorList>
            <person name="Takahashi T."/>
            <person name="Nishimura K."/>
        </authorList>
    </citation>
    <scope>NUCLEOTIDE SEQUENCE</scope>
</reference>
<evidence type="ECO:0000256" key="1">
    <source>
        <dbReference type="SAM" id="Phobius"/>
    </source>
</evidence>
<protein>
    <submittedName>
        <fullName evidence="2">Uncharacterized protein</fullName>
    </submittedName>
</protein>
<sequence length="163" mass="17608">MRISLIKSRELGHPQLSSGFQLLSYPNAPDHLTLISVANDRAVAIINLGFPGDLRHERQVQLGQAGSGQGETGLHIPHALVVFSKKPSFKLSALVVGDRLLSGQIESSGKYLLELAGVLRTRCGQLVLSLLLSLLGFQRVLLRLLGFFGSNLLGVFLLLDVSD</sequence>
<evidence type="ECO:0000313" key="4">
    <source>
        <dbReference type="Proteomes" id="UP001187192"/>
    </source>
</evidence>
<gene>
    <name evidence="2" type="ORF">TIFTF001_039498</name>
    <name evidence="3" type="ORF">TIFTF001_039514</name>
</gene>
<dbReference type="AlphaFoldDB" id="A0AA88EAX9"/>
<feature type="transmembrane region" description="Helical" evidence="1">
    <location>
        <begin position="140"/>
        <end position="159"/>
    </location>
</feature>
<organism evidence="2 4">
    <name type="scientific">Ficus carica</name>
    <name type="common">Common fig</name>
    <dbReference type="NCBI Taxonomy" id="3494"/>
    <lineage>
        <taxon>Eukaryota</taxon>
        <taxon>Viridiplantae</taxon>
        <taxon>Streptophyta</taxon>
        <taxon>Embryophyta</taxon>
        <taxon>Tracheophyta</taxon>
        <taxon>Spermatophyta</taxon>
        <taxon>Magnoliopsida</taxon>
        <taxon>eudicotyledons</taxon>
        <taxon>Gunneridae</taxon>
        <taxon>Pentapetalae</taxon>
        <taxon>rosids</taxon>
        <taxon>fabids</taxon>
        <taxon>Rosales</taxon>
        <taxon>Moraceae</taxon>
        <taxon>Ficeae</taxon>
        <taxon>Ficus</taxon>
    </lineage>
</organism>
<keyword evidence="1" id="KW-0472">Membrane</keyword>
<accession>A0AA88EAX9</accession>
<evidence type="ECO:0000313" key="2">
    <source>
        <dbReference type="EMBL" id="GMN70453.1"/>
    </source>
</evidence>
<comment type="caution">
    <text evidence="2">The sequence shown here is derived from an EMBL/GenBank/DDBJ whole genome shotgun (WGS) entry which is preliminary data.</text>
</comment>
<name>A0AA88EAX9_FICCA</name>
<keyword evidence="1" id="KW-1133">Transmembrane helix</keyword>
<dbReference type="Proteomes" id="UP001187192">
    <property type="component" value="Unassembled WGS sequence"/>
</dbReference>
<keyword evidence="1" id="KW-0812">Transmembrane</keyword>
<keyword evidence="4" id="KW-1185">Reference proteome</keyword>
<dbReference type="EMBL" id="BTGU01001152">
    <property type="protein sequence ID" value="GMN70469.1"/>
    <property type="molecule type" value="Genomic_DNA"/>
</dbReference>